<dbReference type="eggNOG" id="COG1040">
    <property type="taxonomic scope" value="Bacteria"/>
</dbReference>
<accession>L1ML69</accession>
<sequence length="255" mass="28460">MSLQQQVDDYLASQRFLLSAASFGLHDRADFCPTCRGSKGEAFPECYQCHNHRQEALSHGWQLADRTAFICYGDAKGADQLGADMFTYKNEGKVHLDARTRIASLLFHTLFHYSYDVNSGYEQPISMITTVPSTRSAQRNQLARIVERVTVELPGQPPVGQLLRPKVLRGNAERGQRRFDPSLFDCEPADGHVMIIEDSWVTGANVQSAAAALHSAGANYVTVLSVARLIYPEVFNLFQLHQHRFISGDPSQSPF</sequence>
<protein>
    <recommendedName>
        <fullName evidence="3">Phosphoribosyltransferase domain-containing protein</fullName>
    </recommendedName>
</protein>
<reference evidence="1 2" key="1">
    <citation type="submission" date="2012-05" db="EMBL/GenBank/DDBJ databases">
        <authorList>
            <person name="Weinstock G."/>
            <person name="Sodergren E."/>
            <person name="Lobos E.A."/>
            <person name="Fulton L."/>
            <person name="Fulton R."/>
            <person name="Courtney L."/>
            <person name="Fronick C."/>
            <person name="O'Laughlin M."/>
            <person name="Godfrey J."/>
            <person name="Wilson R.M."/>
            <person name="Miner T."/>
            <person name="Farmer C."/>
            <person name="Delehaunty K."/>
            <person name="Cordes M."/>
            <person name="Minx P."/>
            <person name="Tomlinson C."/>
            <person name="Chen J."/>
            <person name="Wollam A."/>
            <person name="Pepin K.H."/>
            <person name="Bhonagiri V."/>
            <person name="Zhang X."/>
            <person name="Suruliraj S."/>
            <person name="Warren W."/>
            <person name="Mitreva M."/>
            <person name="Mardis E.R."/>
            <person name="Wilson R.K."/>
        </authorList>
    </citation>
    <scope>NUCLEOTIDE SEQUENCE [LARGE SCALE GENOMIC DNA]</scope>
    <source>
        <strain evidence="1 2">F0235</strain>
    </source>
</reference>
<keyword evidence="2" id="KW-1185">Reference proteome</keyword>
<dbReference type="AlphaFoldDB" id="L1ML69"/>
<dbReference type="PATRIC" id="fig|1035195.3.peg.473"/>
<organism evidence="1 2">
    <name type="scientific">Corynebacterium durum F0235</name>
    <dbReference type="NCBI Taxonomy" id="1035195"/>
    <lineage>
        <taxon>Bacteria</taxon>
        <taxon>Bacillati</taxon>
        <taxon>Actinomycetota</taxon>
        <taxon>Actinomycetes</taxon>
        <taxon>Mycobacteriales</taxon>
        <taxon>Corynebacteriaceae</taxon>
        <taxon>Corynebacterium</taxon>
    </lineage>
</organism>
<dbReference type="OrthoDB" id="3403421at2"/>
<dbReference type="SUPFAM" id="SSF53271">
    <property type="entry name" value="PRTase-like"/>
    <property type="match status" value="1"/>
</dbReference>
<name>L1ML69_9CORY</name>
<comment type="caution">
    <text evidence="1">The sequence shown here is derived from an EMBL/GenBank/DDBJ whole genome shotgun (WGS) entry which is preliminary data.</text>
</comment>
<dbReference type="InterPro" id="IPR029057">
    <property type="entry name" value="PRTase-like"/>
</dbReference>
<gene>
    <name evidence="1" type="ORF">HMPREF9997_00522</name>
</gene>
<evidence type="ECO:0008006" key="3">
    <source>
        <dbReference type="Google" id="ProtNLM"/>
    </source>
</evidence>
<dbReference type="HOGENOM" id="CLU_088505_1_0_11"/>
<dbReference type="Gene3D" id="3.40.50.2020">
    <property type="match status" value="1"/>
</dbReference>
<dbReference type="Proteomes" id="UP000010445">
    <property type="component" value="Unassembled WGS sequence"/>
</dbReference>
<proteinExistence type="predicted"/>
<dbReference type="RefSeq" id="WP_006062772.1">
    <property type="nucleotide sequence ID" value="NZ_KB290827.1"/>
</dbReference>
<evidence type="ECO:0000313" key="2">
    <source>
        <dbReference type="Proteomes" id="UP000010445"/>
    </source>
</evidence>
<dbReference type="STRING" id="1035195.HMPREF9997_00522"/>
<dbReference type="EMBL" id="AMEM01000010">
    <property type="protein sequence ID" value="EKX91681.1"/>
    <property type="molecule type" value="Genomic_DNA"/>
</dbReference>
<evidence type="ECO:0000313" key="1">
    <source>
        <dbReference type="EMBL" id="EKX91681.1"/>
    </source>
</evidence>